<comment type="caution">
    <text evidence="3">The sequence shown here is derived from an EMBL/GenBank/DDBJ whole genome shotgun (WGS) entry which is preliminary data.</text>
</comment>
<evidence type="ECO:0000313" key="3">
    <source>
        <dbReference type="EMBL" id="KAF5359660.1"/>
    </source>
</evidence>
<reference evidence="3 4" key="1">
    <citation type="journal article" date="2020" name="ISME J.">
        <title>Uncovering the hidden diversity of litter-decomposition mechanisms in mushroom-forming fungi.</title>
        <authorList>
            <person name="Floudas D."/>
            <person name="Bentzer J."/>
            <person name="Ahren D."/>
            <person name="Johansson T."/>
            <person name="Persson P."/>
            <person name="Tunlid A."/>
        </authorList>
    </citation>
    <scope>NUCLEOTIDE SEQUENCE [LARGE SCALE GENOMIC DNA]</scope>
    <source>
        <strain evidence="3 4">CBS 146.42</strain>
    </source>
</reference>
<keyword evidence="2" id="KW-1133">Transmembrane helix</keyword>
<keyword evidence="4" id="KW-1185">Reference proteome</keyword>
<sequence>MATSASPYPSPASSSTSLVFPKTSSPTKGDSRSNPHPYAIKTTSTGILTRSNSTHSTTSSHRFVPSSPSKPKASHPRHSGGHKYSRSLNQELPRPLPVPPNFPSSASPTKTEFEPQDVPILGRRERRSDTLPSLSQPNLLESSTVADELPEDPRVWTPSQLSTHLTSSLRVTSGDIPPLVAQDMATFVRTEKINGRKFLRLTEGDLDKFGLNQRWQTALLGASRSLRQNSLRGRIWNSGFSPDLEDGEQEDDNYNSFSSSSSRSSMDSTKGLHRGRPESGSGRVKGMVASFERSGPSRSVSPLKGSGRNSLSPVKRLDDEHRSPDSGTNTSALDHSNRSRPRPQSDIFPSRSSYAMNPTSIEGLPTVNNSSNTTTNPSGGDPEQKREPRLLPLPPQLSGAQVLPPEFTQPVQHMQGGVPEFGPYGSPQLPSTREMDISFTPAPFPSGILPFSPQSTGTSILSSPSPDDHIGFANQTQTPPLIPFTPAPGQAQSFDALYVNALAEGVRPLPLPPHQGQYYQPLASASGPQGYTGDDGSVIMGMGDGLQMQSGESGVPPSLSFSQFMPHGSGESANGLPIMVPHVQVQHVPESSHHSPPPTAAQAPIFDIQHLPPHQLHQQHPVPLQHFNASQPTYSFPESQGHHHLHPAQGSQPIQILAPQPRHGGRSDSPTKILEEKLEELLEPRPRSRVVSTSRPHSRVASISKRSRDKGQNPSTPGSPSRPRSRVTSMNLAGDGNGSLRLKSSSVMDGDEAGGEAAVEENKSNGVTSLEATANDGNDTKPSINMPSVSGPQQHHPRTRVISLSSRTHSHRLSGVEAWGESHRHIVVPSDDSELNATTLHTVEDGGVKELEGEEDVGIEALLEKEVPALPIPVPINPHTPEASGGHVKESSAGSTGSGGSVAHSRSGSLREPKSAVITVVERKSSSRLSKVDIGNTSGGDTEEVEESIEALLAKADAPRPGPGLGSGVLGRAQKKRMPLSGADAWEMVNVDTIKHVDGGDGQSSLSKSVEDIFSPTSSAAPRPPAVIMAAPAPHGPRPKQTSPPPSQQQSKAKLKPKSRTSLSGDSDAKGTLDEIERKEMELEKNVVETRKMVEEVKGRLESVERWIADSERKAEIMQKAKEERERANVWSMTRRVLSASRVPGMLGLGAWFGAPSSPSSPSSRPSSSSSTSTSGSANTKTQSRVSLIRRIAKLGLNLSTYAVLFGIGICVVLLRALGKRPGVIARFGGVGVGARLGNGVGGR</sequence>
<feature type="compositionally biased region" description="Low complexity" evidence="1">
    <location>
        <begin position="1"/>
        <end position="17"/>
    </location>
</feature>
<proteinExistence type="predicted"/>
<dbReference type="Gene3D" id="1.10.150.50">
    <property type="entry name" value="Transcription Factor, Ets-1"/>
    <property type="match status" value="1"/>
</dbReference>
<organism evidence="3 4">
    <name type="scientific">Leucocoprinus leucothites</name>
    <dbReference type="NCBI Taxonomy" id="201217"/>
    <lineage>
        <taxon>Eukaryota</taxon>
        <taxon>Fungi</taxon>
        <taxon>Dikarya</taxon>
        <taxon>Basidiomycota</taxon>
        <taxon>Agaricomycotina</taxon>
        <taxon>Agaricomycetes</taxon>
        <taxon>Agaricomycetidae</taxon>
        <taxon>Agaricales</taxon>
        <taxon>Agaricineae</taxon>
        <taxon>Agaricaceae</taxon>
        <taxon>Leucocoprinus</taxon>
    </lineage>
</organism>
<keyword evidence="2" id="KW-0472">Membrane</keyword>
<feature type="compositionally biased region" description="Polar residues" evidence="1">
    <location>
        <begin position="764"/>
        <end position="793"/>
    </location>
</feature>
<feature type="compositionally biased region" description="Low complexity" evidence="1">
    <location>
        <begin position="256"/>
        <end position="268"/>
    </location>
</feature>
<feature type="transmembrane region" description="Helical" evidence="2">
    <location>
        <begin position="1199"/>
        <end position="1218"/>
    </location>
</feature>
<dbReference type="EMBL" id="JAACJO010000004">
    <property type="protein sequence ID" value="KAF5359660.1"/>
    <property type="molecule type" value="Genomic_DNA"/>
</dbReference>
<feature type="compositionally biased region" description="Low complexity" evidence="1">
    <location>
        <begin position="1156"/>
        <end position="1177"/>
    </location>
</feature>
<keyword evidence="2" id="KW-0812">Transmembrane</keyword>
<evidence type="ECO:0000256" key="2">
    <source>
        <dbReference type="SAM" id="Phobius"/>
    </source>
</evidence>
<evidence type="ECO:0000313" key="4">
    <source>
        <dbReference type="Proteomes" id="UP000559027"/>
    </source>
</evidence>
<gene>
    <name evidence="3" type="ORF">D9756_002896</name>
</gene>
<feature type="compositionally biased region" description="Polar residues" evidence="1">
    <location>
        <begin position="22"/>
        <end position="34"/>
    </location>
</feature>
<dbReference type="AlphaFoldDB" id="A0A8H5LJC2"/>
<dbReference type="Proteomes" id="UP000559027">
    <property type="component" value="Unassembled WGS sequence"/>
</dbReference>
<feature type="compositionally biased region" description="Low complexity" evidence="1">
    <location>
        <begin position="49"/>
        <end position="71"/>
    </location>
</feature>
<feature type="compositionally biased region" description="Polar residues" evidence="1">
    <location>
        <begin position="627"/>
        <end position="638"/>
    </location>
</feature>
<feature type="compositionally biased region" description="Polar residues" evidence="1">
    <location>
        <begin position="350"/>
        <end position="360"/>
    </location>
</feature>
<dbReference type="InterPro" id="IPR013761">
    <property type="entry name" value="SAM/pointed_sf"/>
</dbReference>
<feature type="region of interest" description="Disordered" evidence="1">
    <location>
        <begin position="954"/>
        <end position="976"/>
    </location>
</feature>
<feature type="compositionally biased region" description="Acidic residues" evidence="1">
    <location>
        <begin position="243"/>
        <end position="253"/>
    </location>
</feature>
<feature type="region of interest" description="Disordered" evidence="1">
    <location>
        <begin position="998"/>
        <end position="1077"/>
    </location>
</feature>
<feature type="region of interest" description="Disordered" evidence="1">
    <location>
        <begin position="627"/>
        <end position="650"/>
    </location>
</feature>
<feature type="compositionally biased region" description="Polar residues" evidence="1">
    <location>
        <begin position="130"/>
        <end position="145"/>
    </location>
</feature>
<feature type="region of interest" description="Disordered" evidence="1">
    <location>
        <begin position="1"/>
        <end position="153"/>
    </location>
</feature>
<protein>
    <submittedName>
        <fullName evidence="3">Uncharacterized protein</fullName>
    </submittedName>
</protein>
<feature type="compositionally biased region" description="Basic residues" evidence="1">
    <location>
        <begin position="72"/>
        <end position="85"/>
    </location>
</feature>
<feature type="region of interest" description="Disordered" evidence="1">
    <location>
        <begin position="683"/>
        <end position="799"/>
    </location>
</feature>
<feature type="region of interest" description="Disordered" evidence="1">
    <location>
        <begin position="874"/>
        <end position="922"/>
    </location>
</feature>
<feature type="region of interest" description="Disordered" evidence="1">
    <location>
        <begin position="239"/>
        <end position="394"/>
    </location>
</feature>
<dbReference type="OrthoDB" id="2425321at2759"/>
<name>A0A8H5LJC2_9AGAR</name>
<feature type="compositionally biased region" description="Basic and acidic residues" evidence="1">
    <location>
        <begin position="1067"/>
        <end position="1077"/>
    </location>
</feature>
<feature type="compositionally biased region" description="Low complexity" evidence="1">
    <location>
        <begin position="365"/>
        <end position="378"/>
    </location>
</feature>
<feature type="region of interest" description="Disordered" evidence="1">
    <location>
        <begin position="1156"/>
        <end position="1182"/>
    </location>
</feature>
<feature type="compositionally biased region" description="Basic and acidic residues" evidence="1">
    <location>
        <begin position="315"/>
        <end position="324"/>
    </location>
</feature>
<evidence type="ECO:0000256" key="1">
    <source>
        <dbReference type="SAM" id="MobiDB-lite"/>
    </source>
</evidence>
<feature type="compositionally biased region" description="Polar residues" evidence="1">
    <location>
        <begin position="325"/>
        <end position="334"/>
    </location>
</feature>
<accession>A0A8H5LJC2</accession>